<dbReference type="EMBL" id="BLLB01000002">
    <property type="protein sequence ID" value="GFH01412.1"/>
    <property type="molecule type" value="Genomic_DNA"/>
</dbReference>
<gene>
    <name evidence="2" type="ORF">MHIP_18950</name>
</gene>
<evidence type="ECO:0000313" key="3">
    <source>
        <dbReference type="Proteomes" id="UP000465304"/>
    </source>
</evidence>
<dbReference type="AlphaFoldDB" id="A0A7I9ZK73"/>
<dbReference type="Proteomes" id="UP000465304">
    <property type="component" value="Unassembled WGS sequence"/>
</dbReference>
<accession>A0A7I9ZK73</accession>
<organism evidence="2 3">
    <name type="scientific">Mycolicibacterium hippocampi</name>
    <dbReference type="NCBI Taxonomy" id="659824"/>
    <lineage>
        <taxon>Bacteria</taxon>
        <taxon>Bacillati</taxon>
        <taxon>Actinomycetota</taxon>
        <taxon>Actinomycetes</taxon>
        <taxon>Mycobacteriales</taxon>
        <taxon>Mycobacteriaceae</taxon>
        <taxon>Mycolicibacterium</taxon>
    </lineage>
</organism>
<keyword evidence="3" id="KW-1185">Reference proteome</keyword>
<feature type="region of interest" description="Disordered" evidence="1">
    <location>
        <begin position="33"/>
        <end position="52"/>
    </location>
</feature>
<feature type="compositionally biased region" description="Basic and acidic residues" evidence="1">
    <location>
        <begin position="36"/>
        <end position="45"/>
    </location>
</feature>
<proteinExistence type="predicted"/>
<reference evidence="2 3" key="1">
    <citation type="journal article" date="2019" name="Emerg. Microbes Infect.">
        <title>Comprehensive subspecies identification of 175 nontuberculous mycobacteria species based on 7547 genomic profiles.</title>
        <authorList>
            <person name="Matsumoto Y."/>
            <person name="Kinjo T."/>
            <person name="Motooka D."/>
            <person name="Nabeya D."/>
            <person name="Jung N."/>
            <person name="Uechi K."/>
            <person name="Horii T."/>
            <person name="Iida T."/>
            <person name="Fujita J."/>
            <person name="Nakamura S."/>
        </authorList>
    </citation>
    <scope>NUCLEOTIDE SEQUENCE [LARGE SCALE GENOMIC DNA]</scope>
    <source>
        <strain evidence="2 3">JCM 30996</strain>
    </source>
</reference>
<dbReference type="RefSeq" id="WP_163888220.1">
    <property type="nucleotide sequence ID" value="NZ_BLLB01000002.1"/>
</dbReference>
<evidence type="ECO:0000256" key="1">
    <source>
        <dbReference type="SAM" id="MobiDB-lite"/>
    </source>
</evidence>
<evidence type="ECO:0000313" key="2">
    <source>
        <dbReference type="EMBL" id="GFH01412.1"/>
    </source>
</evidence>
<comment type="caution">
    <text evidence="2">The sequence shown here is derived from an EMBL/GenBank/DDBJ whole genome shotgun (WGS) entry which is preliminary data.</text>
</comment>
<name>A0A7I9ZK73_9MYCO</name>
<sequence>MASISHPRPLAGVRWMLIALLRRLHPVQATASVRAPEMRPPEAKRHYPPQRDALFERSAMAREMYRL</sequence>
<protein>
    <submittedName>
        <fullName evidence="2">Uncharacterized protein</fullName>
    </submittedName>
</protein>